<dbReference type="Pfam" id="PF07992">
    <property type="entry name" value="Pyr_redox_2"/>
    <property type="match status" value="1"/>
</dbReference>
<evidence type="ECO:0000256" key="4">
    <source>
        <dbReference type="ARBA" id="ARBA00022490"/>
    </source>
</evidence>
<feature type="domain" description="Rubredoxin binding" evidence="10">
    <location>
        <begin position="313"/>
        <end position="382"/>
    </location>
</feature>
<comment type="similarity">
    <text evidence="3">Belongs to the FAD-dependent oxidoreductase family.</text>
</comment>
<keyword evidence="5" id="KW-0285">Flavoprotein</keyword>
<dbReference type="Gene3D" id="3.30.390.120">
    <property type="match status" value="1"/>
</dbReference>
<evidence type="ECO:0000256" key="8">
    <source>
        <dbReference type="ARBA" id="ARBA00023027"/>
    </source>
</evidence>
<dbReference type="EMBL" id="FOHZ01000014">
    <property type="protein sequence ID" value="SET62069.1"/>
    <property type="molecule type" value="Genomic_DNA"/>
</dbReference>
<sequence length="393" mass="41559">MTEMGTDQPPVVIIGSGLAGYSLARELRKRDASLPLMMITADDGASYSKPLLSTGFTKGKAADELAQADCGAMAEQLTMEIRTHTRVTGIDPDAHEIRIGGERLRYRQLVLAWGADVIRLPDPVSGNPAVCSINDLEDYRQFRRHLGGHRRVIVLGAGLIGCEYANDLRNGGYDVTVVAPSGQVMPGLLPEAAASAVQAALEAEGVTFHLGVAADEVVGETGSVQVRLNDGAMLQGDIVVSAVGLRPRTRLALDAGLKVNQGIVTDRLMATSAPDVYALGDCAEVEGHVLMYVMPLMASARALAATLTGAPAPVQWGGMPVMVKTPCCPVAVVPPEVTEDGTWEVEREGNNVRALYRDSSGALLGFALTGDRVIEKQTLSREVPPVLATLDAR</sequence>
<dbReference type="InterPro" id="IPR041364">
    <property type="entry name" value="Rbx-bd"/>
</dbReference>
<dbReference type="GO" id="GO:0005737">
    <property type="term" value="C:cytoplasm"/>
    <property type="evidence" value="ECO:0007669"/>
    <property type="project" value="UniProtKB-SubCell"/>
</dbReference>
<dbReference type="Proteomes" id="UP000198762">
    <property type="component" value="Unassembled WGS sequence"/>
</dbReference>
<dbReference type="STRING" id="430453.SAMN04487962_11468"/>
<dbReference type="PRINTS" id="PR00368">
    <property type="entry name" value="FADPNR"/>
</dbReference>
<accession>A0A1I0FV00</accession>
<dbReference type="SUPFAM" id="SSF51905">
    <property type="entry name" value="FAD/NAD(P)-binding domain"/>
    <property type="match status" value="1"/>
</dbReference>
<keyword evidence="4" id="KW-0963">Cytoplasm</keyword>
<dbReference type="GO" id="GO:0016491">
    <property type="term" value="F:oxidoreductase activity"/>
    <property type="evidence" value="ECO:0007669"/>
    <property type="project" value="UniProtKB-KW"/>
</dbReference>
<dbReference type="InterPro" id="IPR050260">
    <property type="entry name" value="FAD-bd_OxRdtase"/>
</dbReference>
<dbReference type="AlphaFoldDB" id="A0A1I0FV00"/>
<comment type="cofactor">
    <cofactor evidence="1">
        <name>FAD</name>
        <dbReference type="ChEBI" id="CHEBI:57692"/>
    </cofactor>
</comment>
<dbReference type="RefSeq" id="WP_281247028.1">
    <property type="nucleotide sequence ID" value="NZ_FOHZ01000014.1"/>
</dbReference>
<evidence type="ECO:0000256" key="5">
    <source>
        <dbReference type="ARBA" id="ARBA00022630"/>
    </source>
</evidence>
<evidence type="ECO:0000256" key="3">
    <source>
        <dbReference type="ARBA" id="ARBA00006442"/>
    </source>
</evidence>
<name>A0A1I0FV00_9GAMM</name>
<dbReference type="Gene3D" id="3.50.50.60">
    <property type="entry name" value="FAD/NAD(P)-binding domain"/>
    <property type="match status" value="2"/>
</dbReference>
<dbReference type="InterPro" id="IPR023753">
    <property type="entry name" value="FAD/NAD-binding_dom"/>
</dbReference>
<evidence type="ECO:0000259" key="10">
    <source>
        <dbReference type="Pfam" id="PF18113"/>
    </source>
</evidence>
<gene>
    <name evidence="11" type="ORF">SAMN04487962_11468</name>
</gene>
<evidence type="ECO:0000259" key="9">
    <source>
        <dbReference type="Pfam" id="PF07992"/>
    </source>
</evidence>
<dbReference type="Pfam" id="PF18113">
    <property type="entry name" value="Rbx_binding"/>
    <property type="match status" value="1"/>
</dbReference>
<evidence type="ECO:0000313" key="11">
    <source>
        <dbReference type="EMBL" id="SET62069.1"/>
    </source>
</evidence>
<evidence type="ECO:0000256" key="1">
    <source>
        <dbReference type="ARBA" id="ARBA00001974"/>
    </source>
</evidence>
<keyword evidence="7" id="KW-0560">Oxidoreductase</keyword>
<feature type="domain" description="FAD/NAD(P)-binding" evidence="9">
    <location>
        <begin position="11"/>
        <end position="287"/>
    </location>
</feature>
<dbReference type="PANTHER" id="PTHR43429:SF3">
    <property type="entry name" value="NITRITE REDUCTASE [NAD(P)H]"/>
    <property type="match status" value="1"/>
</dbReference>
<reference evidence="12" key="1">
    <citation type="submission" date="2016-10" db="EMBL/GenBank/DDBJ databases">
        <authorList>
            <person name="Varghese N."/>
            <person name="Submissions S."/>
        </authorList>
    </citation>
    <scope>NUCLEOTIDE SEQUENCE [LARGE SCALE GENOMIC DNA]</scope>
    <source>
        <strain evidence="12">CGMCC 1.6489</strain>
    </source>
</reference>
<keyword evidence="8" id="KW-0520">NAD</keyword>
<protein>
    <submittedName>
        <fullName evidence="11">Rubredoxin-NAD+ reductase</fullName>
    </submittedName>
</protein>
<organism evidence="11 12">
    <name type="scientific">Marinobacter segnicrescens</name>
    <dbReference type="NCBI Taxonomy" id="430453"/>
    <lineage>
        <taxon>Bacteria</taxon>
        <taxon>Pseudomonadati</taxon>
        <taxon>Pseudomonadota</taxon>
        <taxon>Gammaproteobacteria</taxon>
        <taxon>Pseudomonadales</taxon>
        <taxon>Marinobacteraceae</taxon>
        <taxon>Marinobacter</taxon>
    </lineage>
</organism>
<evidence type="ECO:0000313" key="12">
    <source>
        <dbReference type="Proteomes" id="UP000198762"/>
    </source>
</evidence>
<dbReference type="PRINTS" id="PR00411">
    <property type="entry name" value="PNDRDTASEI"/>
</dbReference>
<comment type="subcellular location">
    <subcellularLocation>
        <location evidence="2">Cytoplasm</location>
    </subcellularLocation>
</comment>
<dbReference type="PANTHER" id="PTHR43429">
    <property type="entry name" value="PYRIDINE NUCLEOTIDE-DISULFIDE OXIDOREDUCTASE DOMAIN-CONTAINING"/>
    <property type="match status" value="1"/>
</dbReference>
<keyword evidence="6" id="KW-0274">FAD</keyword>
<dbReference type="InterPro" id="IPR036188">
    <property type="entry name" value="FAD/NAD-bd_sf"/>
</dbReference>
<proteinExistence type="inferred from homology"/>
<evidence type="ECO:0000256" key="2">
    <source>
        <dbReference type="ARBA" id="ARBA00004496"/>
    </source>
</evidence>
<evidence type="ECO:0000256" key="6">
    <source>
        <dbReference type="ARBA" id="ARBA00022827"/>
    </source>
</evidence>
<keyword evidence="12" id="KW-1185">Reference proteome</keyword>
<evidence type="ECO:0000256" key="7">
    <source>
        <dbReference type="ARBA" id="ARBA00023002"/>
    </source>
</evidence>